<feature type="region of interest" description="Disordered" evidence="5">
    <location>
        <begin position="1"/>
        <end position="107"/>
    </location>
</feature>
<accession>A0AA38HEX5</accession>
<evidence type="ECO:0000256" key="6">
    <source>
        <dbReference type="SAM" id="Phobius"/>
    </source>
</evidence>
<dbReference type="AlphaFoldDB" id="A0AA38HEX5"/>
<evidence type="ECO:0000256" key="1">
    <source>
        <dbReference type="ARBA" id="ARBA00004141"/>
    </source>
</evidence>
<dbReference type="PANTHER" id="PTHR10687">
    <property type="entry name" value="SECRETORY CARRIER-ASSOCIATED MEMBRANE PROTEIN SCAMP"/>
    <property type="match status" value="1"/>
</dbReference>
<evidence type="ECO:0000313" key="8">
    <source>
        <dbReference type="Proteomes" id="UP001164286"/>
    </source>
</evidence>
<reference evidence="7" key="1">
    <citation type="journal article" date="2022" name="G3 (Bethesda)">
        <title>High quality genome of the basidiomycete yeast Dioszegia hungarica PDD-24b-2 isolated from cloud water.</title>
        <authorList>
            <person name="Jarrige D."/>
            <person name="Haridas S."/>
            <person name="Bleykasten-Grosshans C."/>
            <person name="Joly M."/>
            <person name="Nadalig T."/>
            <person name="Sancelme M."/>
            <person name="Vuilleumier S."/>
            <person name="Grigoriev I.V."/>
            <person name="Amato P."/>
            <person name="Bringel F."/>
        </authorList>
    </citation>
    <scope>NUCLEOTIDE SEQUENCE</scope>
    <source>
        <strain evidence="7">PDD-24b-2</strain>
    </source>
</reference>
<protein>
    <submittedName>
        <fullName evidence="7">Scamp family-domain-containing protein</fullName>
    </submittedName>
</protein>
<dbReference type="PANTHER" id="PTHR10687:SF90">
    <property type="entry name" value="SECRETORY CARRIER MEMBRANE PROTEIN"/>
    <property type="match status" value="1"/>
</dbReference>
<dbReference type="Pfam" id="PF04144">
    <property type="entry name" value="SCAMP"/>
    <property type="match status" value="1"/>
</dbReference>
<dbReference type="EMBL" id="JAKWFO010000004">
    <property type="protein sequence ID" value="KAI9637689.1"/>
    <property type="molecule type" value="Genomic_DNA"/>
</dbReference>
<comment type="subcellular location">
    <subcellularLocation>
        <location evidence="1">Membrane</location>
        <topology evidence="1">Multi-pass membrane protein</topology>
    </subcellularLocation>
</comment>
<dbReference type="InterPro" id="IPR007273">
    <property type="entry name" value="SCAMP"/>
</dbReference>
<feature type="transmembrane region" description="Helical" evidence="6">
    <location>
        <begin position="180"/>
        <end position="199"/>
    </location>
</feature>
<dbReference type="GO" id="GO:0032588">
    <property type="term" value="C:trans-Golgi network membrane"/>
    <property type="evidence" value="ECO:0007669"/>
    <property type="project" value="TreeGrafter"/>
</dbReference>
<dbReference type="GeneID" id="77731730"/>
<keyword evidence="8" id="KW-1185">Reference proteome</keyword>
<evidence type="ECO:0000256" key="4">
    <source>
        <dbReference type="ARBA" id="ARBA00023136"/>
    </source>
</evidence>
<evidence type="ECO:0000256" key="5">
    <source>
        <dbReference type="SAM" id="MobiDB-lite"/>
    </source>
</evidence>
<dbReference type="GO" id="GO:0055038">
    <property type="term" value="C:recycling endosome membrane"/>
    <property type="evidence" value="ECO:0007669"/>
    <property type="project" value="TreeGrafter"/>
</dbReference>
<gene>
    <name evidence="7" type="ORF">MKK02DRAFT_43615</name>
</gene>
<keyword evidence="2 6" id="KW-0812">Transmembrane</keyword>
<proteinExistence type="predicted"/>
<sequence length="315" mass="33812">MSHQNPFDPPQPLDSNPFSDPSRSGASANPFQHANDSAFSLESADTERAPGGSKPAGGAGNAYGGYGFSTGASQAESGTGGRSQKEIELERRERELREREDTLRQREAAVGAKENNWPPFFPFIHHDLTLLPSEHKTVGKFLYTQWLALAVTLILNLVGCILLLISGAAEGGADMGASVMYVPVIGVLSFVTWYRPIYLGLSRTEGKAMAFFFYIYFLFAGFHLLFSIYMAVGIPSTGSAGLINTIASFARGSIVTGIFGALASVGWVLQAAAGGILYKRIWDFKNGNGDINFAAASDAFKSASIKTIILHQGRI</sequence>
<feature type="transmembrane region" description="Helical" evidence="6">
    <location>
        <begin position="211"/>
        <end position="234"/>
    </location>
</feature>
<name>A0AA38HEX5_9TREE</name>
<evidence type="ECO:0000313" key="7">
    <source>
        <dbReference type="EMBL" id="KAI9637689.1"/>
    </source>
</evidence>
<feature type="transmembrane region" description="Helical" evidence="6">
    <location>
        <begin position="254"/>
        <end position="278"/>
    </location>
</feature>
<comment type="caution">
    <text evidence="7">The sequence shown here is derived from an EMBL/GenBank/DDBJ whole genome shotgun (WGS) entry which is preliminary data.</text>
</comment>
<keyword evidence="3 6" id="KW-1133">Transmembrane helix</keyword>
<feature type="compositionally biased region" description="Polar residues" evidence="5">
    <location>
        <begin position="13"/>
        <end position="40"/>
    </location>
</feature>
<feature type="compositionally biased region" description="Basic and acidic residues" evidence="5">
    <location>
        <begin position="83"/>
        <end position="107"/>
    </location>
</feature>
<dbReference type="RefSeq" id="XP_052947466.1">
    <property type="nucleotide sequence ID" value="XM_053092525.1"/>
</dbReference>
<dbReference type="GO" id="GO:0015031">
    <property type="term" value="P:protein transport"/>
    <property type="evidence" value="ECO:0007669"/>
    <property type="project" value="InterPro"/>
</dbReference>
<dbReference type="Proteomes" id="UP001164286">
    <property type="component" value="Unassembled WGS sequence"/>
</dbReference>
<evidence type="ECO:0000256" key="2">
    <source>
        <dbReference type="ARBA" id="ARBA00022692"/>
    </source>
</evidence>
<organism evidence="7 8">
    <name type="scientific">Dioszegia hungarica</name>
    <dbReference type="NCBI Taxonomy" id="4972"/>
    <lineage>
        <taxon>Eukaryota</taxon>
        <taxon>Fungi</taxon>
        <taxon>Dikarya</taxon>
        <taxon>Basidiomycota</taxon>
        <taxon>Agaricomycotina</taxon>
        <taxon>Tremellomycetes</taxon>
        <taxon>Tremellales</taxon>
        <taxon>Bulleribasidiaceae</taxon>
        <taxon>Dioszegia</taxon>
    </lineage>
</organism>
<evidence type="ECO:0000256" key="3">
    <source>
        <dbReference type="ARBA" id="ARBA00022989"/>
    </source>
</evidence>
<feature type="transmembrane region" description="Helical" evidence="6">
    <location>
        <begin position="146"/>
        <end position="168"/>
    </location>
</feature>
<feature type="compositionally biased region" description="Gly residues" evidence="5">
    <location>
        <begin position="54"/>
        <end position="68"/>
    </location>
</feature>
<keyword evidence="4 6" id="KW-0472">Membrane</keyword>